<accession>A0AAW2RC44</accession>
<protein>
    <submittedName>
        <fullName evidence="2">Uncharacterized protein</fullName>
    </submittedName>
</protein>
<organism evidence="2">
    <name type="scientific">Sesamum radiatum</name>
    <name type="common">Black benniseed</name>
    <dbReference type="NCBI Taxonomy" id="300843"/>
    <lineage>
        <taxon>Eukaryota</taxon>
        <taxon>Viridiplantae</taxon>
        <taxon>Streptophyta</taxon>
        <taxon>Embryophyta</taxon>
        <taxon>Tracheophyta</taxon>
        <taxon>Spermatophyta</taxon>
        <taxon>Magnoliopsida</taxon>
        <taxon>eudicotyledons</taxon>
        <taxon>Gunneridae</taxon>
        <taxon>Pentapetalae</taxon>
        <taxon>asterids</taxon>
        <taxon>lamiids</taxon>
        <taxon>Lamiales</taxon>
        <taxon>Pedaliaceae</taxon>
        <taxon>Sesamum</taxon>
    </lineage>
</organism>
<evidence type="ECO:0000256" key="1">
    <source>
        <dbReference type="SAM" id="MobiDB-lite"/>
    </source>
</evidence>
<evidence type="ECO:0000313" key="2">
    <source>
        <dbReference type="EMBL" id="KAL0377664.1"/>
    </source>
</evidence>
<sequence length="68" mass="7079">MASHHHLSHPSIARYCYYYCVAGRGGAGPGFHNDGTGRGGAGYGSKEIYPGRVSGPAGPVPDPPRCHL</sequence>
<reference evidence="2" key="1">
    <citation type="submission" date="2020-06" db="EMBL/GenBank/DDBJ databases">
        <authorList>
            <person name="Li T."/>
            <person name="Hu X."/>
            <person name="Zhang T."/>
            <person name="Song X."/>
            <person name="Zhang H."/>
            <person name="Dai N."/>
            <person name="Sheng W."/>
            <person name="Hou X."/>
            <person name="Wei L."/>
        </authorList>
    </citation>
    <scope>NUCLEOTIDE SEQUENCE</scope>
    <source>
        <strain evidence="2">G02</strain>
        <tissue evidence="2">Leaf</tissue>
    </source>
</reference>
<feature type="compositionally biased region" description="Pro residues" evidence="1">
    <location>
        <begin position="58"/>
        <end position="68"/>
    </location>
</feature>
<gene>
    <name evidence="2" type="ORF">Sradi_3071900</name>
</gene>
<dbReference type="EMBL" id="JACGWJ010000013">
    <property type="protein sequence ID" value="KAL0377664.1"/>
    <property type="molecule type" value="Genomic_DNA"/>
</dbReference>
<dbReference type="AlphaFoldDB" id="A0AAW2RC44"/>
<comment type="caution">
    <text evidence="2">The sequence shown here is derived from an EMBL/GenBank/DDBJ whole genome shotgun (WGS) entry which is preliminary data.</text>
</comment>
<feature type="region of interest" description="Disordered" evidence="1">
    <location>
        <begin position="31"/>
        <end position="68"/>
    </location>
</feature>
<proteinExistence type="predicted"/>
<name>A0AAW2RC44_SESRA</name>
<reference evidence="2" key="2">
    <citation type="journal article" date="2024" name="Plant">
        <title>Genomic evolution and insights into agronomic trait innovations of Sesamum species.</title>
        <authorList>
            <person name="Miao H."/>
            <person name="Wang L."/>
            <person name="Qu L."/>
            <person name="Liu H."/>
            <person name="Sun Y."/>
            <person name="Le M."/>
            <person name="Wang Q."/>
            <person name="Wei S."/>
            <person name="Zheng Y."/>
            <person name="Lin W."/>
            <person name="Duan Y."/>
            <person name="Cao H."/>
            <person name="Xiong S."/>
            <person name="Wang X."/>
            <person name="Wei L."/>
            <person name="Li C."/>
            <person name="Ma Q."/>
            <person name="Ju M."/>
            <person name="Zhao R."/>
            <person name="Li G."/>
            <person name="Mu C."/>
            <person name="Tian Q."/>
            <person name="Mei H."/>
            <person name="Zhang T."/>
            <person name="Gao T."/>
            <person name="Zhang H."/>
        </authorList>
    </citation>
    <scope>NUCLEOTIDE SEQUENCE</scope>
    <source>
        <strain evidence="2">G02</strain>
    </source>
</reference>